<dbReference type="Proteomes" id="UP001154312">
    <property type="component" value="Unassembled WGS sequence"/>
</dbReference>
<dbReference type="RefSeq" id="WP_277444538.1">
    <property type="nucleotide sequence ID" value="NZ_JAKOAV010000023.1"/>
</dbReference>
<comment type="caution">
    <text evidence="3">The sequence shown here is derived from an EMBL/GenBank/DDBJ whole genome shotgun (WGS) entry which is preliminary data.</text>
</comment>
<dbReference type="AlphaFoldDB" id="A0A9X4H3H8"/>
<dbReference type="PANTHER" id="PTHR43155:SF2">
    <property type="entry name" value="CYCLIC DI-GMP PHOSPHODIESTERASE PA4108"/>
    <property type="match status" value="1"/>
</dbReference>
<dbReference type="NCBIfam" id="TIGR00277">
    <property type="entry name" value="HDIG"/>
    <property type="match status" value="1"/>
</dbReference>
<feature type="domain" description="HD" evidence="1">
    <location>
        <begin position="75"/>
        <end position="197"/>
    </location>
</feature>
<dbReference type="InterPro" id="IPR006675">
    <property type="entry name" value="HDIG_dom"/>
</dbReference>
<dbReference type="Gene3D" id="1.10.3210.10">
    <property type="entry name" value="Hypothetical protein af1432"/>
    <property type="match status" value="1"/>
</dbReference>
<dbReference type="SMART" id="SM00471">
    <property type="entry name" value="HDc"/>
    <property type="match status" value="1"/>
</dbReference>
<dbReference type="PROSITE" id="PS51832">
    <property type="entry name" value="HD_GYP"/>
    <property type="match status" value="1"/>
</dbReference>
<evidence type="ECO:0000313" key="4">
    <source>
        <dbReference type="Proteomes" id="UP001154312"/>
    </source>
</evidence>
<dbReference type="Pfam" id="PF13487">
    <property type="entry name" value="HD_5"/>
    <property type="match status" value="1"/>
</dbReference>
<dbReference type="CDD" id="cd00077">
    <property type="entry name" value="HDc"/>
    <property type="match status" value="1"/>
</dbReference>
<dbReference type="InterPro" id="IPR037522">
    <property type="entry name" value="HD_GYP_dom"/>
</dbReference>
<dbReference type="EMBL" id="JAKOAV010000023">
    <property type="protein sequence ID" value="MDF9409106.1"/>
    <property type="molecule type" value="Genomic_DNA"/>
</dbReference>
<dbReference type="InterPro" id="IPR003607">
    <property type="entry name" value="HD/PDEase_dom"/>
</dbReference>
<evidence type="ECO:0000313" key="3">
    <source>
        <dbReference type="EMBL" id="MDF9409106.1"/>
    </source>
</evidence>
<dbReference type="PANTHER" id="PTHR43155">
    <property type="entry name" value="CYCLIC DI-GMP PHOSPHODIESTERASE PA4108-RELATED"/>
    <property type="match status" value="1"/>
</dbReference>
<sequence>MQKNLDLLKARDELRNLNKNLETIVRERTFSLQTEVKERKSIEEDLKKSFNKLKRTMEGTVKAIALMIEMRDPYTAGHERRVAKLATAIANEMGLSKEQIDEIRMAGFLHDIGKIVVPAEILCKPGCLNENEFGIIKTHPRLGYEIIKDIEFPCTVAKAILQHHERLDGTGYPGGLMGEDIILEAKIISVADVVEAISSHRPYRPAMGFKNAISEIIEKKNVLYDPHVVDACVRLINEKNFQL</sequence>
<dbReference type="InterPro" id="IPR006674">
    <property type="entry name" value="HD_domain"/>
</dbReference>
<dbReference type="PROSITE" id="PS51831">
    <property type="entry name" value="HD"/>
    <property type="match status" value="1"/>
</dbReference>
<proteinExistence type="predicted"/>
<gene>
    <name evidence="3" type="ORF">L7E55_12180</name>
</gene>
<organism evidence="3 4">
    <name type="scientific">Pelotomaculum isophthalicicum JI</name>
    <dbReference type="NCBI Taxonomy" id="947010"/>
    <lineage>
        <taxon>Bacteria</taxon>
        <taxon>Bacillati</taxon>
        <taxon>Bacillota</taxon>
        <taxon>Clostridia</taxon>
        <taxon>Eubacteriales</taxon>
        <taxon>Desulfotomaculaceae</taxon>
        <taxon>Pelotomaculum</taxon>
    </lineage>
</organism>
<evidence type="ECO:0000259" key="2">
    <source>
        <dbReference type="PROSITE" id="PS51832"/>
    </source>
</evidence>
<reference evidence="3" key="1">
    <citation type="submission" date="2022-02" db="EMBL/GenBank/DDBJ databases">
        <authorList>
            <person name="Leng L."/>
        </authorList>
    </citation>
    <scope>NUCLEOTIDE SEQUENCE</scope>
    <source>
        <strain evidence="3">JI</strain>
    </source>
</reference>
<accession>A0A9X4H3H8</accession>
<feature type="domain" description="HD-GYP" evidence="2">
    <location>
        <begin position="53"/>
        <end position="243"/>
    </location>
</feature>
<dbReference type="SUPFAM" id="SSF109604">
    <property type="entry name" value="HD-domain/PDEase-like"/>
    <property type="match status" value="1"/>
</dbReference>
<name>A0A9X4H3H8_9FIRM</name>
<protein>
    <submittedName>
        <fullName evidence="3">HD-GYP domain-containing protein</fullName>
    </submittedName>
</protein>
<evidence type="ECO:0000259" key="1">
    <source>
        <dbReference type="PROSITE" id="PS51831"/>
    </source>
</evidence>
<keyword evidence="4" id="KW-1185">Reference proteome</keyword>